<gene>
    <name evidence="1" type="ORF">QAD02_013073</name>
</gene>
<accession>A0ACC2P1K0</accession>
<evidence type="ECO:0000313" key="2">
    <source>
        <dbReference type="Proteomes" id="UP001239111"/>
    </source>
</evidence>
<name>A0ACC2P1K0_9HYME</name>
<dbReference type="Proteomes" id="UP001239111">
    <property type="component" value="Chromosome 2"/>
</dbReference>
<dbReference type="EMBL" id="CM056742">
    <property type="protein sequence ID" value="KAJ8677286.1"/>
    <property type="molecule type" value="Genomic_DNA"/>
</dbReference>
<evidence type="ECO:0000313" key="1">
    <source>
        <dbReference type="EMBL" id="KAJ8677286.1"/>
    </source>
</evidence>
<sequence>MQILFHTGYHGDAQDDESLMAEAKKIGFPIMIKAVRGGGGRGMRIVEREADFFQQLRSARIESGKSFGDSSVLLERFVRKPRHIEVQVFADKHGNTVCLFERDCSIQRRHQKIIEEAPAVSIEQKLLDSPSVRTGTLLGLKTQKGEQNTNIGYWREICYEVLMESFSNRMEETL</sequence>
<comment type="caution">
    <text evidence="1">The sequence shown here is derived from an EMBL/GenBank/DDBJ whole genome shotgun (WGS) entry which is preliminary data.</text>
</comment>
<organism evidence="1 2">
    <name type="scientific">Eretmocerus hayati</name>
    <dbReference type="NCBI Taxonomy" id="131215"/>
    <lineage>
        <taxon>Eukaryota</taxon>
        <taxon>Metazoa</taxon>
        <taxon>Ecdysozoa</taxon>
        <taxon>Arthropoda</taxon>
        <taxon>Hexapoda</taxon>
        <taxon>Insecta</taxon>
        <taxon>Pterygota</taxon>
        <taxon>Neoptera</taxon>
        <taxon>Endopterygota</taxon>
        <taxon>Hymenoptera</taxon>
        <taxon>Apocrita</taxon>
        <taxon>Proctotrupomorpha</taxon>
        <taxon>Chalcidoidea</taxon>
        <taxon>Aphelinidae</taxon>
        <taxon>Aphelininae</taxon>
        <taxon>Eretmocerus</taxon>
    </lineage>
</organism>
<proteinExistence type="predicted"/>
<reference evidence="1" key="1">
    <citation type="submission" date="2023-04" db="EMBL/GenBank/DDBJ databases">
        <title>A chromosome-level genome assembly of the parasitoid wasp Eretmocerus hayati.</title>
        <authorList>
            <person name="Zhong Y."/>
            <person name="Liu S."/>
            <person name="Liu Y."/>
        </authorList>
    </citation>
    <scope>NUCLEOTIDE SEQUENCE</scope>
    <source>
        <strain evidence="1">ZJU_SS_LIU_2023</strain>
    </source>
</reference>
<protein>
    <submittedName>
        <fullName evidence="1">Uncharacterized protein</fullName>
    </submittedName>
</protein>
<keyword evidence="2" id="KW-1185">Reference proteome</keyword>